<evidence type="ECO:0000313" key="9">
    <source>
        <dbReference type="EMBL" id="CAA2618624.1"/>
    </source>
</evidence>
<keyword evidence="5" id="KW-0804">Transcription</keyword>
<dbReference type="GO" id="GO:0000981">
    <property type="term" value="F:DNA-binding transcription factor activity, RNA polymerase II-specific"/>
    <property type="evidence" value="ECO:0007669"/>
    <property type="project" value="TreeGrafter"/>
</dbReference>
<keyword evidence="3" id="KW-0805">Transcription regulation</keyword>
<protein>
    <recommendedName>
        <fullName evidence="8">BHLH domain-containing protein</fullName>
    </recommendedName>
</protein>
<evidence type="ECO:0000256" key="4">
    <source>
        <dbReference type="ARBA" id="ARBA00023125"/>
    </source>
</evidence>
<dbReference type="PANTHER" id="PTHR16223:SF238">
    <property type="entry name" value="TRANSCRIPTION FACTOR BHLH114"/>
    <property type="match status" value="1"/>
</dbReference>
<dbReference type="SUPFAM" id="SSF47459">
    <property type="entry name" value="HLH, helix-loop-helix DNA-binding domain"/>
    <property type="match status" value="1"/>
</dbReference>
<dbReference type="GO" id="GO:0005634">
    <property type="term" value="C:nucleus"/>
    <property type="evidence" value="ECO:0007669"/>
    <property type="project" value="UniProtKB-SubCell"/>
</dbReference>
<evidence type="ECO:0000256" key="6">
    <source>
        <dbReference type="ARBA" id="ARBA00023242"/>
    </source>
</evidence>
<keyword evidence="10" id="KW-1185">Reference proteome</keyword>
<organism evidence="9">
    <name type="scientific">Spirodela intermedia</name>
    <name type="common">Intermediate duckweed</name>
    <dbReference type="NCBI Taxonomy" id="51605"/>
    <lineage>
        <taxon>Eukaryota</taxon>
        <taxon>Viridiplantae</taxon>
        <taxon>Streptophyta</taxon>
        <taxon>Embryophyta</taxon>
        <taxon>Tracheophyta</taxon>
        <taxon>Spermatophyta</taxon>
        <taxon>Magnoliopsida</taxon>
        <taxon>Liliopsida</taxon>
        <taxon>Araceae</taxon>
        <taxon>Lemnoideae</taxon>
        <taxon>Spirodela</taxon>
    </lineage>
</organism>
<evidence type="ECO:0000259" key="8">
    <source>
        <dbReference type="PROSITE" id="PS50888"/>
    </source>
</evidence>
<evidence type="ECO:0000256" key="3">
    <source>
        <dbReference type="ARBA" id="ARBA00023015"/>
    </source>
</evidence>
<keyword evidence="4" id="KW-0238">DNA-binding</keyword>
<dbReference type="CDD" id="cd11393">
    <property type="entry name" value="bHLH_AtbHLH_like"/>
    <property type="match status" value="1"/>
</dbReference>
<dbReference type="PROSITE" id="PS50888">
    <property type="entry name" value="BHLH"/>
    <property type="match status" value="1"/>
</dbReference>
<proteinExistence type="inferred from homology"/>
<accession>A0A7I8IN10</accession>
<comment type="similarity">
    <text evidence="2">Belongs to the bHLH protein family.</text>
</comment>
<dbReference type="InterPro" id="IPR011598">
    <property type="entry name" value="bHLH_dom"/>
</dbReference>
<dbReference type="GO" id="GO:0046983">
    <property type="term" value="F:protein dimerization activity"/>
    <property type="evidence" value="ECO:0007669"/>
    <property type="project" value="InterPro"/>
</dbReference>
<dbReference type="EMBL" id="CACRZD030000004">
    <property type="protein sequence ID" value="CAA6658344.1"/>
    <property type="molecule type" value="Genomic_DNA"/>
</dbReference>
<reference evidence="9 10" key="1">
    <citation type="submission" date="2019-12" db="EMBL/GenBank/DDBJ databases">
        <authorList>
            <person name="Scholz U."/>
            <person name="Mascher M."/>
            <person name="Fiebig A."/>
        </authorList>
    </citation>
    <scope>NUCLEOTIDE SEQUENCE</scope>
</reference>
<evidence type="ECO:0000256" key="2">
    <source>
        <dbReference type="ARBA" id="ARBA00005510"/>
    </source>
</evidence>
<sequence>MAEEFQTGVCSGSWWNTSRSGLDGSTGAAARASCSAGVTDVGVAFGWTPEAMEAHARSCEEAVATASGGCSVTVQDAPRVQITDPMVTGGFLMGTTPLMSDFSLSSPTADWSQALLRSSGRADGGFHPILPDDLISKPYYRPEMGTDSVSQGFMMGQAHLNPIGDAGGCVADSFPIGPTPMLSEGARESSLGAKKSGGEPASFKKPRMETPSSLPTFKVRKEKLGDRITALQQLVSPFGKTDTASVLYEAIDCIKFLHEQVGVLTAPYLENVPPMQQQRNSEKQKDADTPKRDLRSRGLCLVPISSSLAVANEPMADFWTPTFGGTYR</sequence>
<dbReference type="InterPro" id="IPR036638">
    <property type="entry name" value="HLH_DNA-bd_sf"/>
</dbReference>
<keyword evidence="6" id="KW-0539">Nucleus</keyword>
<dbReference type="FunFam" id="4.10.280.10:FF:000075">
    <property type="entry name" value="Transcription factor bHLH113 family"/>
    <property type="match status" value="1"/>
</dbReference>
<evidence type="ECO:0000256" key="7">
    <source>
        <dbReference type="SAM" id="MobiDB-lite"/>
    </source>
</evidence>
<gene>
    <name evidence="9" type="ORF">SI7747_04004791</name>
</gene>
<evidence type="ECO:0000313" key="10">
    <source>
        <dbReference type="Proteomes" id="UP001189122"/>
    </source>
</evidence>
<dbReference type="Gene3D" id="4.10.280.10">
    <property type="entry name" value="Helix-loop-helix DNA-binding domain"/>
    <property type="match status" value="1"/>
</dbReference>
<comment type="subcellular location">
    <subcellularLocation>
        <location evidence="1">Nucleus</location>
    </subcellularLocation>
</comment>
<dbReference type="Proteomes" id="UP001189122">
    <property type="component" value="Unassembled WGS sequence"/>
</dbReference>
<evidence type="ECO:0000256" key="1">
    <source>
        <dbReference type="ARBA" id="ARBA00004123"/>
    </source>
</evidence>
<feature type="domain" description="BHLH" evidence="8">
    <location>
        <begin position="208"/>
        <end position="257"/>
    </location>
</feature>
<dbReference type="AlphaFoldDB" id="A0A7I8IN10"/>
<dbReference type="GO" id="GO:0000978">
    <property type="term" value="F:RNA polymerase II cis-regulatory region sequence-specific DNA binding"/>
    <property type="evidence" value="ECO:0007669"/>
    <property type="project" value="TreeGrafter"/>
</dbReference>
<dbReference type="PANTHER" id="PTHR16223">
    <property type="entry name" value="TRANSCRIPTION FACTOR BHLH83-RELATED"/>
    <property type="match status" value="1"/>
</dbReference>
<feature type="region of interest" description="Disordered" evidence="7">
    <location>
        <begin position="183"/>
        <end position="212"/>
    </location>
</feature>
<dbReference type="InterPro" id="IPR045843">
    <property type="entry name" value="IND-like"/>
</dbReference>
<dbReference type="InterPro" id="IPR045239">
    <property type="entry name" value="bHLH95_bHLH"/>
</dbReference>
<evidence type="ECO:0000256" key="5">
    <source>
        <dbReference type="ARBA" id="ARBA00023163"/>
    </source>
</evidence>
<dbReference type="EMBL" id="LR743591">
    <property type="protein sequence ID" value="CAA2618624.1"/>
    <property type="molecule type" value="Genomic_DNA"/>
</dbReference>
<name>A0A7I8IN10_SPIIN</name>